<feature type="transmembrane region" description="Helical" evidence="1">
    <location>
        <begin position="903"/>
        <end position="928"/>
    </location>
</feature>
<dbReference type="SUPFAM" id="SSF82866">
    <property type="entry name" value="Multidrug efflux transporter AcrB transmembrane domain"/>
    <property type="match status" value="2"/>
</dbReference>
<dbReference type="Gene3D" id="1.20.1640.10">
    <property type="entry name" value="Multidrug efflux transporter AcrB transmembrane domain"/>
    <property type="match status" value="2"/>
</dbReference>
<dbReference type="Gene3D" id="3.30.70.1320">
    <property type="entry name" value="Multidrug efflux transporter AcrB pore domain like"/>
    <property type="match status" value="1"/>
</dbReference>
<feature type="transmembrane region" description="Helical" evidence="1">
    <location>
        <begin position="382"/>
        <end position="406"/>
    </location>
</feature>
<dbReference type="PRINTS" id="PR00702">
    <property type="entry name" value="ACRIFLAVINRP"/>
</dbReference>
<dbReference type="InterPro" id="IPR001036">
    <property type="entry name" value="Acrflvin-R"/>
</dbReference>
<protein>
    <submittedName>
        <fullName evidence="3">Efflux RND transporter permease subunit</fullName>
    </submittedName>
</protein>
<feature type="transmembrane region" description="Helical" evidence="1">
    <location>
        <begin position="982"/>
        <end position="1006"/>
    </location>
</feature>
<evidence type="ECO:0000313" key="4">
    <source>
        <dbReference type="Proteomes" id="UP000503088"/>
    </source>
</evidence>
<dbReference type="AlphaFoldDB" id="A0A7D4CJQ9"/>
<dbReference type="RefSeq" id="WP_173219485.1">
    <property type="nucleotide sequence ID" value="NZ_CP048104.1"/>
</dbReference>
<feature type="transmembrane region" description="Helical" evidence="1">
    <location>
        <begin position="427"/>
        <end position="453"/>
    </location>
</feature>
<reference evidence="3 4" key="1">
    <citation type="submission" date="2020-01" db="EMBL/GenBank/DDBJ databases">
        <authorList>
            <person name="Gulvik C.A."/>
            <person name="Batra D.G."/>
        </authorList>
    </citation>
    <scope>NUCLEOTIDE SEQUENCE [LARGE SCALE GENOMIC DNA]</scope>
    <source>
        <strain evidence="3 4">W9323</strain>
    </source>
</reference>
<keyword evidence="1" id="KW-0812">Transmembrane</keyword>
<dbReference type="InterPro" id="IPR000731">
    <property type="entry name" value="SSD"/>
</dbReference>
<organism evidence="3 4">
    <name type="scientific">Kroppenstedtia pulmonis</name>
    <dbReference type="NCBI Taxonomy" id="1380685"/>
    <lineage>
        <taxon>Bacteria</taxon>
        <taxon>Bacillati</taxon>
        <taxon>Bacillota</taxon>
        <taxon>Bacilli</taxon>
        <taxon>Bacillales</taxon>
        <taxon>Thermoactinomycetaceae</taxon>
        <taxon>Kroppenstedtia</taxon>
    </lineage>
</organism>
<keyword evidence="4" id="KW-1185">Reference proteome</keyword>
<dbReference type="InterPro" id="IPR027463">
    <property type="entry name" value="AcrB_DN_DC_subdom"/>
</dbReference>
<dbReference type="Gene3D" id="3.30.70.1440">
    <property type="entry name" value="Multidrug efflux transporter AcrB pore domain"/>
    <property type="match status" value="1"/>
</dbReference>
<evidence type="ECO:0000313" key="3">
    <source>
        <dbReference type="EMBL" id="QKG83198.1"/>
    </source>
</evidence>
<dbReference type="EMBL" id="CP048104">
    <property type="protein sequence ID" value="QKG83198.1"/>
    <property type="molecule type" value="Genomic_DNA"/>
</dbReference>
<sequence length="1025" mass="111464">MWLAKTALRRPVLTTVAIIIILVMGAVSLMDLQMDLLPDIQPPVGAVVASYPGAGPDEVLDKVTKPLENQLGTLQGLKTIQSQSKEGTALILLEFEWSQDINEVQDDVVSRINQTPLPSDVDKPSFLKFDPSTFPIMQLSVMGEGRASLQMKDDVEDIVQSLSKVPGVASAGDSGLLDRQVQITLDADKLKKKGLSQEDIKNVLMSNQVSQPGGIVKDGKNDLTVRVISELTSLKKMKDLAVTVDPLSGKKVALKDVAEVKLTSEEENVITRTNQKPSVGINIFKQSGANTAEVSADVRDEIKRLNKELDSDIITVFDQGKYVERTVNSVGMTMISGAVLAMLVLFLFLRSFSSPLTIGIAIPISVITTFVLMYFADFSLNIMTLGGLSLGVGMLVDNAIVVIENIHRHLQMGKSPKEAAGDGAGEVATAITASTLTTVFVFIPVVFVSGIVGQLFREFAFTVSFSLLASLFVSLTIVPVIAAKVMKKPGKAWIKDPKEKKGYQAFRGMLKWSLLHRKTVLALALVLLLLGGAGIVSVGTEFLPASDEGVFRVTVKMPPGTGLDKTEKVAKKVEKILKDDRDIANFQLSMGTAEGENALFGESGRNVAQISVNAVDYNKRERSTRKIINDLRPKLNQVDPDAEVTLKEESSFDEAGGSDTLEFRVSGEKKDLDKWQDTITKAIQDLDHVREVTNSREETRPELQVMVDHKKAEKKGLAPAQIVDAVSEATRGEVVAQAPLEKEGTRDVLVRYDPEFKESPKKLKNLLIPTGDGKTVPLSEVAKIKVQEGPVTIDRSDLQDGIDYTVQYGDTDLGSMQQSVQQKLKDIKLPDSLSVRSLGSVELLNDAIDDLALAGVLSVLFVFLVLSAQFESFKYPFTIILTLPLMVIGVAGALFASQTPVGITVMIGLIVLGGIVVNNAIVLIDYINQLKRRGIHSLKAIVDSGTVRLRPILMTATTTILGLIPLSLGIGEGTEIQQPMGLTVIGGLLSSTLLTLIVIPVFYSWFDPETRRMKKDERRKKLMEL</sequence>
<dbReference type="GO" id="GO:0042910">
    <property type="term" value="F:xenobiotic transmembrane transporter activity"/>
    <property type="evidence" value="ECO:0007669"/>
    <property type="project" value="TreeGrafter"/>
</dbReference>
<feature type="transmembrane region" description="Helical" evidence="1">
    <location>
        <begin position="949"/>
        <end position="970"/>
    </location>
</feature>
<dbReference type="PROSITE" id="PS50156">
    <property type="entry name" value="SSD"/>
    <property type="match status" value="1"/>
</dbReference>
<name>A0A7D4CJQ9_9BACL</name>
<keyword evidence="1" id="KW-0472">Membrane</keyword>
<feature type="transmembrane region" description="Helical" evidence="1">
    <location>
        <begin position="12"/>
        <end position="30"/>
    </location>
</feature>
<accession>A0A7D4CJQ9</accession>
<feature type="transmembrane region" description="Helical" evidence="1">
    <location>
        <begin position="851"/>
        <end position="870"/>
    </location>
</feature>
<evidence type="ECO:0000259" key="2">
    <source>
        <dbReference type="PROSITE" id="PS50156"/>
    </source>
</evidence>
<dbReference type="Proteomes" id="UP000503088">
    <property type="component" value="Chromosome"/>
</dbReference>
<dbReference type="PANTHER" id="PTHR32063:SF0">
    <property type="entry name" value="SWARMING MOTILITY PROTEIN SWRC"/>
    <property type="match status" value="1"/>
</dbReference>
<proteinExistence type="predicted"/>
<dbReference type="Pfam" id="PF00873">
    <property type="entry name" value="ACR_tran"/>
    <property type="match status" value="1"/>
</dbReference>
<gene>
    <name evidence="3" type="ORF">GXN76_01115</name>
</gene>
<feature type="transmembrane region" description="Helical" evidence="1">
    <location>
        <begin position="519"/>
        <end position="538"/>
    </location>
</feature>
<feature type="transmembrane region" description="Helical" evidence="1">
    <location>
        <begin position="877"/>
        <end position="897"/>
    </location>
</feature>
<keyword evidence="1" id="KW-1133">Transmembrane helix</keyword>
<dbReference type="SUPFAM" id="SSF82714">
    <property type="entry name" value="Multidrug efflux transporter AcrB TolC docking domain, DN and DC subdomains"/>
    <property type="match status" value="2"/>
</dbReference>
<feature type="domain" description="SSD" evidence="2">
    <location>
        <begin position="332"/>
        <end position="484"/>
    </location>
</feature>
<feature type="transmembrane region" description="Helical" evidence="1">
    <location>
        <begin position="330"/>
        <end position="349"/>
    </location>
</feature>
<feature type="transmembrane region" description="Helical" evidence="1">
    <location>
        <begin position="459"/>
        <end position="482"/>
    </location>
</feature>
<feature type="transmembrane region" description="Helical" evidence="1">
    <location>
        <begin position="356"/>
        <end position="376"/>
    </location>
</feature>
<dbReference type="Gene3D" id="3.30.70.1430">
    <property type="entry name" value="Multidrug efflux transporter AcrB pore domain"/>
    <property type="match status" value="2"/>
</dbReference>
<evidence type="ECO:0000256" key="1">
    <source>
        <dbReference type="SAM" id="Phobius"/>
    </source>
</evidence>
<dbReference type="Gene3D" id="3.30.2090.10">
    <property type="entry name" value="Multidrug efflux transporter AcrB TolC docking domain, DN and DC subdomains"/>
    <property type="match status" value="2"/>
</dbReference>
<dbReference type="PANTHER" id="PTHR32063">
    <property type="match status" value="1"/>
</dbReference>
<dbReference type="GO" id="GO:0005886">
    <property type="term" value="C:plasma membrane"/>
    <property type="evidence" value="ECO:0007669"/>
    <property type="project" value="TreeGrafter"/>
</dbReference>
<dbReference type="SUPFAM" id="SSF82693">
    <property type="entry name" value="Multidrug efflux transporter AcrB pore domain, PN1, PN2, PC1 and PC2 subdomains"/>
    <property type="match status" value="3"/>
</dbReference>
<dbReference type="KEGG" id="kpul:GXN76_01115"/>